<dbReference type="PANTHER" id="PTHR43537:SF49">
    <property type="entry name" value="TRANSCRIPTIONAL REGULATORY PROTEIN"/>
    <property type="match status" value="1"/>
</dbReference>
<dbReference type="SUPFAM" id="SSF46785">
    <property type="entry name" value="Winged helix' DNA-binding domain"/>
    <property type="match status" value="1"/>
</dbReference>
<evidence type="ECO:0000313" key="6">
    <source>
        <dbReference type="Proteomes" id="UP001549076"/>
    </source>
</evidence>
<dbReference type="Pfam" id="PF07729">
    <property type="entry name" value="FCD"/>
    <property type="match status" value="1"/>
</dbReference>
<dbReference type="InterPro" id="IPR036390">
    <property type="entry name" value="WH_DNA-bd_sf"/>
</dbReference>
<evidence type="ECO:0000256" key="3">
    <source>
        <dbReference type="ARBA" id="ARBA00023163"/>
    </source>
</evidence>
<evidence type="ECO:0000256" key="2">
    <source>
        <dbReference type="ARBA" id="ARBA00023125"/>
    </source>
</evidence>
<dbReference type="Gene3D" id="1.10.10.10">
    <property type="entry name" value="Winged helix-like DNA-binding domain superfamily/Winged helix DNA-binding domain"/>
    <property type="match status" value="1"/>
</dbReference>
<dbReference type="PANTHER" id="PTHR43537">
    <property type="entry name" value="TRANSCRIPTIONAL REGULATOR, GNTR FAMILY"/>
    <property type="match status" value="1"/>
</dbReference>
<evidence type="ECO:0000259" key="4">
    <source>
        <dbReference type="PROSITE" id="PS50949"/>
    </source>
</evidence>
<dbReference type="RefSeq" id="WP_354199288.1">
    <property type="nucleotide sequence ID" value="NZ_JBEPML010000025.1"/>
</dbReference>
<dbReference type="SMART" id="SM00895">
    <property type="entry name" value="FCD"/>
    <property type="match status" value="1"/>
</dbReference>
<evidence type="ECO:0000256" key="1">
    <source>
        <dbReference type="ARBA" id="ARBA00023015"/>
    </source>
</evidence>
<comment type="caution">
    <text evidence="5">The sequence shown here is derived from an EMBL/GenBank/DDBJ whole genome shotgun (WGS) entry which is preliminary data.</text>
</comment>
<dbReference type="SMART" id="SM00345">
    <property type="entry name" value="HTH_GNTR"/>
    <property type="match status" value="1"/>
</dbReference>
<keyword evidence="1" id="KW-0805">Transcription regulation</keyword>
<protein>
    <submittedName>
        <fullName evidence="5">DNA-binding GntR family transcriptional regulator</fullName>
    </submittedName>
</protein>
<reference evidence="5 6" key="1">
    <citation type="submission" date="2024-06" db="EMBL/GenBank/DDBJ databases">
        <title>Genomic Encyclopedia of Type Strains, Phase IV (KMG-IV): sequencing the most valuable type-strain genomes for metagenomic binning, comparative biology and taxonomic classification.</title>
        <authorList>
            <person name="Goeker M."/>
        </authorList>
    </citation>
    <scope>NUCLEOTIDE SEQUENCE [LARGE SCALE GENOMIC DNA]</scope>
    <source>
        <strain evidence="5 6">DSM 27865</strain>
    </source>
</reference>
<dbReference type="Pfam" id="PF00392">
    <property type="entry name" value="GntR"/>
    <property type="match status" value="1"/>
</dbReference>
<dbReference type="Proteomes" id="UP001549076">
    <property type="component" value="Unassembled WGS sequence"/>
</dbReference>
<keyword evidence="6" id="KW-1185">Reference proteome</keyword>
<dbReference type="Gene3D" id="1.20.120.530">
    <property type="entry name" value="GntR ligand-binding domain-like"/>
    <property type="match status" value="1"/>
</dbReference>
<dbReference type="InterPro" id="IPR011711">
    <property type="entry name" value="GntR_C"/>
</dbReference>
<accession>A0ABV2N6P2</accession>
<dbReference type="PROSITE" id="PS50949">
    <property type="entry name" value="HTH_GNTR"/>
    <property type="match status" value="1"/>
</dbReference>
<dbReference type="CDD" id="cd07377">
    <property type="entry name" value="WHTH_GntR"/>
    <property type="match status" value="1"/>
</dbReference>
<dbReference type="EMBL" id="JBEPML010000025">
    <property type="protein sequence ID" value="MET3794481.1"/>
    <property type="molecule type" value="Genomic_DNA"/>
</dbReference>
<keyword evidence="2 5" id="KW-0238">DNA-binding</keyword>
<dbReference type="SUPFAM" id="SSF48008">
    <property type="entry name" value="GntR ligand-binding domain-like"/>
    <property type="match status" value="1"/>
</dbReference>
<gene>
    <name evidence="5" type="ORF">ABID37_004721</name>
</gene>
<dbReference type="GO" id="GO:0003677">
    <property type="term" value="F:DNA binding"/>
    <property type="evidence" value="ECO:0007669"/>
    <property type="project" value="UniProtKB-KW"/>
</dbReference>
<proteinExistence type="predicted"/>
<dbReference type="InterPro" id="IPR036388">
    <property type="entry name" value="WH-like_DNA-bd_sf"/>
</dbReference>
<feature type="domain" description="HTH gntR-type" evidence="4">
    <location>
        <begin position="19"/>
        <end position="86"/>
    </location>
</feature>
<evidence type="ECO:0000313" key="5">
    <source>
        <dbReference type="EMBL" id="MET3794481.1"/>
    </source>
</evidence>
<sequence length="232" mass="26133">MIHQETKTSSPEVSGVARGTLAEQLFDQLTEAILQGEIPLGSKLSEPLLAQKYNVSRGPLREALHRLQERRLITRSANHGARVIEATPERLNELFEVREMLEGLAARSAAVNMTGSEREALRTIVENQEAQLAGLQPEVHTALGAADRDFHFQIAQASRNPLLIGLLCAELYPLLRLYRSRNDNIALRERSAVEHRRIYDAIIDKDPDVAEMMMRRHIASARARRIEALRYG</sequence>
<dbReference type="InterPro" id="IPR008920">
    <property type="entry name" value="TF_FadR/GntR_C"/>
</dbReference>
<dbReference type="InterPro" id="IPR000524">
    <property type="entry name" value="Tscrpt_reg_HTH_GntR"/>
</dbReference>
<name>A0ABV2N6P2_9HYPH</name>
<keyword evidence="3" id="KW-0804">Transcription</keyword>
<organism evidence="5 6">
    <name type="scientific">Aquamicrobium terrae</name>
    <dbReference type="NCBI Taxonomy" id="1324945"/>
    <lineage>
        <taxon>Bacteria</taxon>
        <taxon>Pseudomonadati</taxon>
        <taxon>Pseudomonadota</taxon>
        <taxon>Alphaproteobacteria</taxon>
        <taxon>Hyphomicrobiales</taxon>
        <taxon>Phyllobacteriaceae</taxon>
        <taxon>Aquamicrobium</taxon>
    </lineage>
</organism>